<dbReference type="GO" id="GO:0006741">
    <property type="term" value="P:NADP+ biosynthetic process"/>
    <property type="evidence" value="ECO:0007669"/>
    <property type="project" value="InterPro"/>
</dbReference>
<reference evidence="6 7" key="1">
    <citation type="journal article" date="2015" name="Environ. Microbiol.">
        <title>Genome analyses suggest the presence of polyploidy and recent human-driven expansions in eight global populations of the honeybee pathogen Nosema ceranae.</title>
        <authorList>
            <person name="Pelin A."/>
            <person name="Selman M."/>
            <person name="Aris-Brosou S."/>
            <person name="Farinelli L."/>
            <person name="Corradi N."/>
        </authorList>
    </citation>
    <scope>NUCLEOTIDE SEQUENCE [LARGE SCALE GENOMIC DNA]</scope>
    <source>
        <strain evidence="6 7">PA08 1199</strain>
    </source>
</reference>
<organism evidence="6 7">
    <name type="scientific">Vairimorpha ceranae</name>
    <dbReference type="NCBI Taxonomy" id="40302"/>
    <lineage>
        <taxon>Eukaryota</taxon>
        <taxon>Fungi</taxon>
        <taxon>Fungi incertae sedis</taxon>
        <taxon>Microsporidia</taxon>
        <taxon>Nosematidae</taxon>
        <taxon>Vairimorpha</taxon>
    </lineage>
</organism>
<dbReference type="AlphaFoldDB" id="A0A0F9YP40"/>
<evidence type="ECO:0000256" key="2">
    <source>
        <dbReference type="ARBA" id="ARBA00022679"/>
    </source>
</evidence>
<dbReference type="GO" id="GO:0019674">
    <property type="term" value="P:NAD+ metabolic process"/>
    <property type="evidence" value="ECO:0007669"/>
    <property type="project" value="InterPro"/>
</dbReference>
<dbReference type="OMA" id="YTHINTK"/>
<keyword evidence="7" id="KW-1185">Reference proteome</keyword>
<dbReference type="OrthoDB" id="24581at2759"/>
<keyword evidence="2" id="KW-0808">Transferase</keyword>
<dbReference type="VEuPathDB" id="MicrosporidiaDB:G9O61_00g019300"/>
<dbReference type="GeneID" id="36321286"/>
<dbReference type="InterPro" id="IPR017437">
    <property type="entry name" value="ATP-NAD_kinase_PpnK-typ_C"/>
</dbReference>
<dbReference type="VEuPathDB" id="MicrosporidiaDB:NCER_100535"/>
<dbReference type="VEuPathDB" id="MicrosporidiaDB:AAJ76_71000477"/>
<dbReference type="GO" id="GO:0003951">
    <property type="term" value="F:NAD+ kinase activity"/>
    <property type="evidence" value="ECO:0007669"/>
    <property type="project" value="InterPro"/>
</dbReference>
<protein>
    <submittedName>
        <fullName evidence="6">Inorganic polyphosphate atp-nad kinase</fullName>
    </submittedName>
</protein>
<dbReference type="Gene3D" id="2.60.200.30">
    <property type="entry name" value="Probable inorganic polyphosphate/atp-NAD kinase, domain 2"/>
    <property type="match status" value="1"/>
</dbReference>
<name>A0A0F9YP40_9MICR</name>
<dbReference type="PANTHER" id="PTHR20275:SF0">
    <property type="entry name" value="NAD KINASE"/>
    <property type="match status" value="1"/>
</dbReference>
<dbReference type="Proteomes" id="UP000034350">
    <property type="component" value="Unassembled WGS sequence"/>
</dbReference>
<dbReference type="RefSeq" id="XP_024330179.1">
    <property type="nucleotide sequence ID" value="XM_024476333.1"/>
</dbReference>
<dbReference type="InterPro" id="IPR016064">
    <property type="entry name" value="NAD/diacylglycerol_kinase_sf"/>
</dbReference>
<keyword evidence="5" id="KW-0520">NAD</keyword>
<comment type="similarity">
    <text evidence="1">Belongs to the NAD kinase family.</text>
</comment>
<dbReference type="PANTHER" id="PTHR20275">
    <property type="entry name" value="NAD KINASE"/>
    <property type="match status" value="1"/>
</dbReference>
<evidence type="ECO:0000313" key="6">
    <source>
        <dbReference type="EMBL" id="KKO74437.1"/>
    </source>
</evidence>
<dbReference type="InterPro" id="IPR002504">
    <property type="entry name" value="NADK"/>
</dbReference>
<evidence type="ECO:0000313" key="7">
    <source>
        <dbReference type="Proteomes" id="UP000034350"/>
    </source>
</evidence>
<dbReference type="SUPFAM" id="SSF111331">
    <property type="entry name" value="NAD kinase/diacylglycerol kinase-like"/>
    <property type="match status" value="1"/>
</dbReference>
<sequence length="246" mass="28159">MFLLIIKDKNVDYSPFKHLSVDVKILEEIKENIFDLDFYRAVIILGGDGTILRAVQKYKVLPPIIAINYGTYGFLTTFCKTDFINKKPTFNINSMYGFKRNRLLINNNIYFLNEIVLTSRVRRLNTFCITVKNKIDKFTVRGDSLIISTMTGSSAYNHSIMGPTLLDDNCYIINVVAPCKSLFRPLICNITDEVTVTCNDAICLVDGKEYNYDTIDVSWDGNFVTFLSDRKINIYGSMVNLIQKKD</sequence>
<proteinExistence type="inferred from homology"/>
<comment type="caution">
    <text evidence="6">The sequence shown here is derived from an EMBL/GenBank/DDBJ whole genome shotgun (WGS) entry which is preliminary data.</text>
</comment>
<accession>A0A0F9YP40</accession>
<dbReference type="EMBL" id="JPQZ01000071">
    <property type="protein sequence ID" value="KKO74437.1"/>
    <property type="molecule type" value="Genomic_DNA"/>
</dbReference>
<evidence type="ECO:0000256" key="5">
    <source>
        <dbReference type="ARBA" id="ARBA00023027"/>
    </source>
</evidence>
<dbReference type="InterPro" id="IPR017438">
    <property type="entry name" value="ATP-NAD_kinase_N"/>
</dbReference>
<dbReference type="Gene3D" id="3.40.50.10330">
    <property type="entry name" value="Probable inorganic polyphosphate/atp-NAD kinase, domain 1"/>
    <property type="match status" value="1"/>
</dbReference>
<keyword evidence="4" id="KW-0521">NADP</keyword>
<gene>
    <name evidence="6" type="ORF">AAJ76_71000477</name>
</gene>
<dbReference type="Pfam" id="PF01513">
    <property type="entry name" value="NAD_kinase"/>
    <property type="match status" value="1"/>
</dbReference>
<evidence type="ECO:0000256" key="1">
    <source>
        <dbReference type="ARBA" id="ARBA00010995"/>
    </source>
</evidence>
<keyword evidence="3 6" id="KW-0418">Kinase</keyword>
<evidence type="ECO:0000256" key="3">
    <source>
        <dbReference type="ARBA" id="ARBA00022777"/>
    </source>
</evidence>
<evidence type="ECO:0000256" key="4">
    <source>
        <dbReference type="ARBA" id="ARBA00022857"/>
    </source>
</evidence>